<evidence type="ECO:0000256" key="1">
    <source>
        <dbReference type="ARBA" id="ARBA00001938"/>
    </source>
</evidence>
<organism evidence="7 8">
    <name type="scientific">Candidatus Phytoplasma pruni</name>
    <dbReference type="NCBI Taxonomy" id="479893"/>
    <lineage>
        <taxon>Bacteria</taxon>
        <taxon>Bacillati</taxon>
        <taxon>Mycoplasmatota</taxon>
        <taxon>Mollicutes</taxon>
        <taxon>Acholeplasmatales</taxon>
        <taxon>Acholeplasmataceae</taxon>
        <taxon>Candidatus Phytoplasma</taxon>
        <taxon>16SrIII (X-disease group)</taxon>
    </lineage>
</organism>
<protein>
    <submittedName>
        <fullName evidence="7">2-oxo acid dehydrogenase subunit E2</fullName>
    </submittedName>
</protein>
<feature type="domain" description="2-oxoacid dehydrogenase acyltransferase catalytic" evidence="6">
    <location>
        <begin position="26"/>
        <end position="253"/>
    </location>
</feature>
<sequence>MTNNNDNVLNPTKEAVENNTNTNTEDVEIKKISRLRKTIAKKMSISKTVIPEVTLMDEVDITNLVALRTQMKPVAQEKGIKLTYMAFIAKAVVLALKEYPVFNASFDDEKEELIIKNYINLGIAIDTKDGLIVPNIKNVDNLTVLELAKEIHTLSVNTVERKLQLPQLQKGTFTLSNFGAIDITYGTPIINHPELAILGIGKIVKKPIVKNGEIVVADMLPLSLAIDHRIIDGADGGRLLKKIKELLNDVKTLENDFTAL</sequence>
<evidence type="ECO:0000313" key="7">
    <source>
        <dbReference type="EMBL" id="NWN45628.1"/>
    </source>
</evidence>
<evidence type="ECO:0000313" key="8">
    <source>
        <dbReference type="Proteomes" id="UP000568109"/>
    </source>
</evidence>
<dbReference type="InterPro" id="IPR001078">
    <property type="entry name" value="2-oxoacid_DH_actylTfrase"/>
</dbReference>
<accession>A0A851HCA8</accession>
<comment type="cofactor">
    <cofactor evidence="1">
        <name>(R)-lipoate</name>
        <dbReference type="ChEBI" id="CHEBI:83088"/>
    </cofactor>
</comment>
<dbReference type="GO" id="GO:0005737">
    <property type="term" value="C:cytoplasm"/>
    <property type="evidence" value="ECO:0007669"/>
    <property type="project" value="TreeGrafter"/>
</dbReference>
<evidence type="ECO:0000259" key="6">
    <source>
        <dbReference type="Pfam" id="PF00198"/>
    </source>
</evidence>
<keyword evidence="3" id="KW-0808">Transferase</keyword>
<keyword evidence="4" id="KW-0450">Lipoyl</keyword>
<evidence type="ECO:0000256" key="4">
    <source>
        <dbReference type="ARBA" id="ARBA00022823"/>
    </source>
</evidence>
<dbReference type="InterPro" id="IPR023213">
    <property type="entry name" value="CAT-like_dom_sf"/>
</dbReference>
<dbReference type="Gene3D" id="3.30.559.10">
    <property type="entry name" value="Chloramphenicol acetyltransferase-like domain"/>
    <property type="match status" value="1"/>
</dbReference>
<comment type="similarity">
    <text evidence="2">Belongs to the 2-oxoacid dehydrogenase family.</text>
</comment>
<comment type="caution">
    <text evidence="7">The sequence shown here is derived from an EMBL/GenBank/DDBJ whole genome shotgun (WGS) entry which is preliminary data.</text>
</comment>
<dbReference type="SUPFAM" id="SSF52777">
    <property type="entry name" value="CoA-dependent acyltransferases"/>
    <property type="match status" value="1"/>
</dbReference>
<evidence type="ECO:0000256" key="2">
    <source>
        <dbReference type="ARBA" id="ARBA00007317"/>
    </source>
</evidence>
<dbReference type="AlphaFoldDB" id="A0A851HCA8"/>
<dbReference type="Proteomes" id="UP000568109">
    <property type="component" value="Unassembled WGS sequence"/>
</dbReference>
<evidence type="ECO:0000256" key="5">
    <source>
        <dbReference type="ARBA" id="ARBA00023315"/>
    </source>
</evidence>
<evidence type="ECO:0000256" key="3">
    <source>
        <dbReference type="ARBA" id="ARBA00022679"/>
    </source>
</evidence>
<proteinExistence type="inferred from homology"/>
<keyword evidence="8" id="KW-1185">Reference proteome</keyword>
<dbReference type="PANTHER" id="PTHR43178">
    <property type="entry name" value="DIHYDROLIPOAMIDE ACETYLTRANSFERASE COMPONENT OF PYRUVATE DEHYDROGENASE COMPLEX"/>
    <property type="match status" value="1"/>
</dbReference>
<dbReference type="InterPro" id="IPR050743">
    <property type="entry name" value="2-oxoacid_DH_E2_comp"/>
</dbReference>
<dbReference type="FunFam" id="3.30.559.10:FF:000007">
    <property type="entry name" value="Dihydrolipoamide acetyltransferase component of pyruvate dehydrogenase complex"/>
    <property type="match status" value="1"/>
</dbReference>
<keyword evidence="5" id="KW-0012">Acyltransferase</keyword>
<dbReference type="RefSeq" id="WP_178734028.1">
    <property type="nucleotide sequence ID" value="NZ_JABUOH010000023.1"/>
</dbReference>
<dbReference type="EMBL" id="JABUOH010000023">
    <property type="protein sequence ID" value="NWN45628.1"/>
    <property type="molecule type" value="Genomic_DNA"/>
</dbReference>
<dbReference type="PANTHER" id="PTHR43178:SF5">
    <property type="entry name" value="LIPOAMIDE ACYLTRANSFERASE COMPONENT OF BRANCHED-CHAIN ALPHA-KETO ACID DEHYDROGENASE COMPLEX, MITOCHONDRIAL"/>
    <property type="match status" value="1"/>
</dbReference>
<dbReference type="GO" id="GO:0031405">
    <property type="term" value="F:lipoic acid binding"/>
    <property type="evidence" value="ECO:0007669"/>
    <property type="project" value="TreeGrafter"/>
</dbReference>
<gene>
    <name evidence="7" type="ORF">HR065_00820</name>
</gene>
<name>A0A851HCA8_9MOLU</name>
<reference evidence="7 8" key="1">
    <citation type="submission" date="2020-06" db="EMBL/GenBank/DDBJ databases">
        <title>Draft genome sequence of Candidatus Phytoplasma pruni (X-disease group, subgroup 16SrIII-B) strain ChTDIII from Argentina.</title>
        <authorList>
            <person name="Fernandez F.D."/>
            <person name="Zuebert C."/>
            <person name="Huettel B."/>
            <person name="Kube M."/>
            <person name="Conci L.R."/>
        </authorList>
    </citation>
    <scope>NUCLEOTIDE SEQUENCE [LARGE SCALE GENOMIC DNA]</scope>
    <source>
        <strain evidence="7 8">ChTDIII</strain>
    </source>
</reference>
<dbReference type="Pfam" id="PF00198">
    <property type="entry name" value="2-oxoacid_dh"/>
    <property type="match status" value="1"/>
</dbReference>
<dbReference type="GO" id="GO:0016407">
    <property type="term" value="F:acetyltransferase activity"/>
    <property type="evidence" value="ECO:0007669"/>
    <property type="project" value="TreeGrafter"/>
</dbReference>